<dbReference type="Proteomes" id="UP000595224">
    <property type="component" value="Chromosome"/>
</dbReference>
<keyword evidence="14" id="KW-1185">Reference proteome</keyword>
<dbReference type="PROSITE" id="PS51163">
    <property type="entry name" value="YRDC"/>
    <property type="match status" value="1"/>
</dbReference>
<comment type="catalytic activity">
    <reaction evidence="11">
        <text>L-threonine + hydrogencarbonate + ATP = L-threonylcarbamoyladenylate + diphosphate + H2O</text>
        <dbReference type="Rhea" id="RHEA:36407"/>
        <dbReference type="ChEBI" id="CHEBI:15377"/>
        <dbReference type="ChEBI" id="CHEBI:17544"/>
        <dbReference type="ChEBI" id="CHEBI:30616"/>
        <dbReference type="ChEBI" id="CHEBI:33019"/>
        <dbReference type="ChEBI" id="CHEBI:57926"/>
        <dbReference type="ChEBI" id="CHEBI:73682"/>
        <dbReference type="EC" id="2.7.7.87"/>
    </reaction>
</comment>
<dbReference type="GO" id="GO:0005524">
    <property type="term" value="F:ATP binding"/>
    <property type="evidence" value="ECO:0007669"/>
    <property type="project" value="UniProtKB-KW"/>
</dbReference>
<evidence type="ECO:0000256" key="5">
    <source>
        <dbReference type="ARBA" id="ARBA00022679"/>
    </source>
</evidence>
<comment type="similarity">
    <text evidence="2">Belongs to the SUA5 family.</text>
</comment>
<evidence type="ECO:0000256" key="4">
    <source>
        <dbReference type="ARBA" id="ARBA00022490"/>
    </source>
</evidence>
<keyword evidence="5" id="KW-0808">Transferase</keyword>
<reference evidence="13 14" key="1">
    <citation type="submission" date="2020-11" db="EMBL/GenBank/DDBJ databases">
        <title>Treponema Peruensis nv. sp., first commensal Treponema isolated from human feces.</title>
        <authorList>
            <person name="Belkhou C."/>
            <person name="Raes J."/>
        </authorList>
    </citation>
    <scope>NUCLEOTIDE SEQUENCE [LARGE SCALE GENOMIC DNA]</scope>
    <source>
        <strain evidence="13 14">RCC2812</strain>
    </source>
</reference>
<evidence type="ECO:0000256" key="11">
    <source>
        <dbReference type="ARBA" id="ARBA00048366"/>
    </source>
</evidence>
<comment type="subcellular location">
    <subcellularLocation>
        <location evidence="1">Cytoplasm</location>
    </subcellularLocation>
</comment>
<gene>
    <name evidence="13" type="ORF">IWA51_07545</name>
</gene>
<feature type="domain" description="YrdC-like" evidence="12">
    <location>
        <begin position="8"/>
        <end position="194"/>
    </location>
</feature>
<dbReference type="Pfam" id="PF01300">
    <property type="entry name" value="Sua5_yciO_yrdC"/>
    <property type="match status" value="1"/>
</dbReference>
<dbReference type="RefSeq" id="WP_198441983.1">
    <property type="nucleotide sequence ID" value="NZ_CBCSHE010000001.1"/>
</dbReference>
<dbReference type="Gene3D" id="3.90.870.10">
    <property type="entry name" value="DHBP synthase"/>
    <property type="match status" value="1"/>
</dbReference>
<proteinExistence type="inferred from homology"/>
<keyword evidence="8" id="KW-0547">Nucleotide-binding</keyword>
<dbReference type="InterPro" id="IPR017945">
    <property type="entry name" value="DHBP_synth_RibB-like_a/b_dom"/>
</dbReference>
<organism evidence="13 14">
    <name type="scientific">Treponema peruense</name>
    <dbReference type="NCBI Taxonomy" id="2787628"/>
    <lineage>
        <taxon>Bacteria</taxon>
        <taxon>Pseudomonadati</taxon>
        <taxon>Spirochaetota</taxon>
        <taxon>Spirochaetia</taxon>
        <taxon>Spirochaetales</taxon>
        <taxon>Treponemataceae</taxon>
        <taxon>Treponema</taxon>
    </lineage>
</organism>
<sequence>MTVSKCDCESVKLAAECLLKGGVAVLPTDTVYGFSGAVDVPGRKRFYSDDRIRAIKGRSESKPLIELIASPKDIYLYTDVKIPQAVMSKWPGALTVIVPVKKDVPLFCDTPCVAFRCPGDEWIRKVIELCGCPVYSTSVNRSGSPVLDTISAIKDEFGSEADLIVEDGDKKGCLPSTLVRINGEKIEVLRQGSVTV</sequence>
<evidence type="ECO:0000256" key="2">
    <source>
        <dbReference type="ARBA" id="ARBA00007663"/>
    </source>
</evidence>
<accession>A0A7T3RBQ0</accession>
<evidence type="ECO:0000256" key="6">
    <source>
        <dbReference type="ARBA" id="ARBA00022694"/>
    </source>
</evidence>
<dbReference type="EC" id="2.7.7.87" evidence="3"/>
<protein>
    <recommendedName>
        <fullName evidence="10">L-threonylcarbamoyladenylate synthase</fullName>
        <ecNumber evidence="3">2.7.7.87</ecNumber>
    </recommendedName>
    <alternativeName>
        <fullName evidence="10">L-threonylcarbamoyladenylate synthase</fullName>
    </alternativeName>
</protein>
<keyword evidence="7" id="KW-0548">Nucleotidyltransferase</keyword>
<dbReference type="PANTHER" id="PTHR17490:SF16">
    <property type="entry name" value="THREONYLCARBAMOYL-AMP SYNTHASE"/>
    <property type="match status" value="1"/>
</dbReference>
<dbReference type="InterPro" id="IPR050156">
    <property type="entry name" value="TC-AMP_synthase_SUA5"/>
</dbReference>
<evidence type="ECO:0000313" key="14">
    <source>
        <dbReference type="Proteomes" id="UP000595224"/>
    </source>
</evidence>
<dbReference type="InterPro" id="IPR006070">
    <property type="entry name" value="Sua5-like_dom"/>
</dbReference>
<dbReference type="EMBL" id="CP064936">
    <property type="protein sequence ID" value="QQA00134.1"/>
    <property type="molecule type" value="Genomic_DNA"/>
</dbReference>
<dbReference type="GO" id="GO:0061710">
    <property type="term" value="F:L-threonylcarbamoyladenylate synthase"/>
    <property type="evidence" value="ECO:0007669"/>
    <property type="project" value="UniProtKB-EC"/>
</dbReference>
<dbReference type="KEGG" id="tper:IWA51_07545"/>
<keyword evidence="9" id="KW-0067">ATP-binding</keyword>
<dbReference type="GO" id="GO:0008033">
    <property type="term" value="P:tRNA processing"/>
    <property type="evidence" value="ECO:0007669"/>
    <property type="project" value="UniProtKB-KW"/>
</dbReference>
<evidence type="ECO:0000256" key="3">
    <source>
        <dbReference type="ARBA" id="ARBA00012584"/>
    </source>
</evidence>
<evidence type="ECO:0000313" key="13">
    <source>
        <dbReference type="EMBL" id="QQA00134.1"/>
    </source>
</evidence>
<dbReference type="GO" id="GO:0000049">
    <property type="term" value="F:tRNA binding"/>
    <property type="evidence" value="ECO:0007669"/>
    <property type="project" value="TreeGrafter"/>
</dbReference>
<evidence type="ECO:0000256" key="8">
    <source>
        <dbReference type="ARBA" id="ARBA00022741"/>
    </source>
</evidence>
<evidence type="ECO:0000259" key="12">
    <source>
        <dbReference type="PROSITE" id="PS51163"/>
    </source>
</evidence>
<keyword evidence="4" id="KW-0963">Cytoplasm</keyword>
<dbReference type="GO" id="GO:0005737">
    <property type="term" value="C:cytoplasm"/>
    <property type="evidence" value="ECO:0007669"/>
    <property type="project" value="UniProtKB-SubCell"/>
</dbReference>
<evidence type="ECO:0000256" key="10">
    <source>
        <dbReference type="ARBA" id="ARBA00029774"/>
    </source>
</evidence>
<name>A0A7T3RBQ0_9SPIR</name>
<evidence type="ECO:0000256" key="7">
    <source>
        <dbReference type="ARBA" id="ARBA00022695"/>
    </source>
</evidence>
<dbReference type="PANTHER" id="PTHR17490">
    <property type="entry name" value="SUA5"/>
    <property type="match status" value="1"/>
</dbReference>
<keyword evidence="6" id="KW-0819">tRNA processing</keyword>
<evidence type="ECO:0000256" key="1">
    <source>
        <dbReference type="ARBA" id="ARBA00004496"/>
    </source>
</evidence>
<dbReference type="GO" id="GO:0003725">
    <property type="term" value="F:double-stranded RNA binding"/>
    <property type="evidence" value="ECO:0007669"/>
    <property type="project" value="InterPro"/>
</dbReference>
<evidence type="ECO:0000256" key="9">
    <source>
        <dbReference type="ARBA" id="ARBA00022840"/>
    </source>
</evidence>
<dbReference type="SUPFAM" id="SSF55821">
    <property type="entry name" value="YrdC/RibB"/>
    <property type="match status" value="1"/>
</dbReference>
<dbReference type="AlphaFoldDB" id="A0A7T3RBQ0"/>
<dbReference type="GO" id="GO:0006450">
    <property type="term" value="P:regulation of translational fidelity"/>
    <property type="evidence" value="ECO:0007669"/>
    <property type="project" value="TreeGrafter"/>
</dbReference>